<evidence type="ECO:0000313" key="4">
    <source>
        <dbReference type="EMBL" id="KAF1018500.1"/>
    </source>
</evidence>
<dbReference type="InterPro" id="IPR011990">
    <property type="entry name" value="TPR-like_helical_dom_sf"/>
</dbReference>
<evidence type="ECO:0008006" key="6">
    <source>
        <dbReference type="Google" id="ProtNLM"/>
    </source>
</evidence>
<protein>
    <recommendedName>
        <fullName evidence="6">TPR repeat-containing protein</fullName>
    </recommendedName>
</protein>
<keyword evidence="2 3" id="KW-0802">TPR repeat</keyword>
<gene>
    <name evidence="4" type="ORF">GAK30_03650</name>
</gene>
<proteinExistence type="predicted"/>
<evidence type="ECO:0000256" key="1">
    <source>
        <dbReference type="ARBA" id="ARBA00022737"/>
    </source>
</evidence>
<dbReference type="SUPFAM" id="SSF48452">
    <property type="entry name" value="TPR-like"/>
    <property type="match status" value="1"/>
</dbReference>
<dbReference type="Gene3D" id="1.25.40.10">
    <property type="entry name" value="Tetratricopeptide repeat domain"/>
    <property type="match status" value="1"/>
</dbReference>
<dbReference type="PROSITE" id="PS50005">
    <property type="entry name" value="TPR"/>
    <property type="match status" value="1"/>
</dbReference>
<dbReference type="InterPro" id="IPR019734">
    <property type="entry name" value="TPR_rpt"/>
</dbReference>
<sequence length="218" mass="23620">MHHDSRPTAFPDSSAHRRPRLRSWSGLLAALAVATGLLAVATAPQAVRAQTTEAAQVSAAYQGIQSLIAQRRYAQAIEAADRYLEGNARDPQVRFLKGVAQTESGDTPAAIATFTELNQVYPELPEPYNNLAAIYAGQGDYDKARDALLQAIHANPAYATAYENLGDIYIELAAQQYRQAQSLDRRNARLAPKLRLIQQLLLPATPTPASTSAPTPTK</sequence>
<evidence type="ECO:0000256" key="3">
    <source>
        <dbReference type="PROSITE-ProRule" id="PRU00339"/>
    </source>
</evidence>
<evidence type="ECO:0000313" key="5">
    <source>
        <dbReference type="Proteomes" id="UP000461670"/>
    </source>
</evidence>
<accession>A0A7V8FKW1</accession>
<comment type="caution">
    <text evidence="4">The sequence shown here is derived from an EMBL/GenBank/DDBJ whole genome shotgun (WGS) entry which is preliminary data.</text>
</comment>
<organism evidence="4 5">
    <name type="scientific">Paracidovorax wautersii</name>
    <dbReference type="NCBI Taxonomy" id="1177982"/>
    <lineage>
        <taxon>Bacteria</taxon>
        <taxon>Pseudomonadati</taxon>
        <taxon>Pseudomonadota</taxon>
        <taxon>Betaproteobacteria</taxon>
        <taxon>Burkholderiales</taxon>
        <taxon>Comamonadaceae</taxon>
        <taxon>Paracidovorax</taxon>
    </lineage>
</organism>
<reference evidence="5" key="1">
    <citation type="journal article" date="2020" name="MBio">
        <title>Horizontal gene transfer to a defensive symbiont with a reduced genome amongst a multipartite beetle microbiome.</title>
        <authorList>
            <person name="Waterworth S.C."/>
            <person name="Florez L.V."/>
            <person name="Rees E.R."/>
            <person name="Hertweck C."/>
            <person name="Kaltenpoth M."/>
            <person name="Kwan J.C."/>
        </authorList>
    </citation>
    <scope>NUCLEOTIDE SEQUENCE [LARGE SCALE GENOMIC DNA]</scope>
</reference>
<dbReference type="Pfam" id="PF07719">
    <property type="entry name" value="TPR_2"/>
    <property type="match status" value="1"/>
</dbReference>
<dbReference type="Pfam" id="PF13432">
    <property type="entry name" value="TPR_16"/>
    <property type="match status" value="1"/>
</dbReference>
<dbReference type="AlphaFoldDB" id="A0A7V8FKW1"/>
<dbReference type="SMART" id="SM00028">
    <property type="entry name" value="TPR"/>
    <property type="match status" value="3"/>
</dbReference>
<feature type="repeat" description="TPR" evidence="3">
    <location>
        <begin position="125"/>
        <end position="158"/>
    </location>
</feature>
<dbReference type="EMBL" id="WNDQ01000084">
    <property type="protein sequence ID" value="KAF1018500.1"/>
    <property type="molecule type" value="Genomic_DNA"/>
</dbReference>
<keyword evidence="1" id="KW-0677">Repeat</keyword>
<name>A0A7V8FKW1_9BURK</name>
<evidence type="ECO:0000256" key="2">
    <source>
        <dbReference type="ARBA" id="ARBA00022803"/>
    </source>
</evidence>
<dbReference type="InterPro" id="IPR013105">
    <property type="entry name" value="TPR_2"/>
</dbReference>
<dbReference type="Proteomes" id="UP000461670">
    <property type="component" value="Unassembled WGS sequence"/>
</dbReference>